<evidence type="ECO:0000313" key="3">
    <source>
        <dbReference type="EnsemblMetazoa" id="XP_001946755.1"/>
    </source>
</evidence>
<dbReference type="PANTHER" id="PTHR45913:SF19">
    <property type="entry name" value="LOW QUALITY PROTEIN: ZINC FINGER BED DOMAIN-CONTAINING PROTEIN 5-LIKE"/>
    <property type="match status" value="1"/>
</dbReference>
<keyword evidence="4" id="KW-1185">Reference proteome</keyword>
<reference evidence="4" key="1">
    <citation type="submission" date="2010-06" db="EMBL/GenBank/DDBJ databases">
        <authorList>
            <person name="Jiang H."/>
            <person name="Abraham K."/>
            <person name="Ali S."/>
            <person name="Alsbrooks S.L."/>
            <person name="Anim B.N."/>
            <person name="Anosike U.S."/>
            <person name="Attaway T."/>
            <person name="Bandaranaike D.P."/>
            <person name="Battles P.K."/>
            <person name="Bell S.N."/>
            <person name="Bell A.V."/>
            <person name="Beltran B."/>
            <person name="Bickham C."/>
            <person name="Bustamante Y."/>
            <person name="Caleb T."/>
            <person name="Canada A."/>
            <person name="Cardenas V."/>
            <person name="Carter K."/>
            <person name="Chacko J."/>
            <person name="Chandrabose M.N."/>
            <person name="Chavez D."/>
            <person name="Chavez A."/>
            <person name="Chen L."/>
            <person name="Chu H.-S."/>
            <person name="Claassen K.J."/>
            <person name="Cockrell R."/>
            <person name="Collins M."/>
            <person name="Cooper J.A."/>
            <person name="Cree A."/>
            <person name="Curry S.M."/>
            <person name="Da Y."/>
            <person name="Dao M.D."/>
            <person name="Das B."/>
            <person name="Davila M.-L."/>
            <person name="Davy-Carroll L."/>
            <person name="Denson S."/>
            <person name="Dinh H."/>
            <person name="Ebong V.E."/>
            <person name="Edwards J.R."/>
            <person name="Egan A."/>
            <person name="El-Daye J."/>
            <person name="Escobedo L."/>
            <person name="Fernandez S."/>
            <person name="Fernando P.R."/>
            <person name="Flagg N."/>
            <person name="Forbes L.D."/>
            <person name="Fowler R.G."/>
            <person name="Fu Q."/>
            <person name="Gabisi R.A."/>
            <person name="Ganer J."/>
            <person name="Garbino Pronczuk A."/>
            <person name="Garcia R.M."/>
            <person name="Garner T."/>
            <person name="Garrett T.E."/>
            <person name="Gonzalez D.A."/>
            <person name="Hamid H."/>
            <person name="Hawkins E.S."/>
            <person name="Hirani K."/>
            <person name="Hogues M.E."/>
            <person name="Hollins B."/>
            <person name="Hsiao C.-H."/>
            <person name="Jabil R."/>
            <person name="James M.L."/>
            <person name="Jhangiani S.N."/>
            <person name="Johnson B."/>
            <person name="Johnson Q."/>
            <person name="Joshi V."/>
            <person name="Kalu J.B."/>
            <person name="Kam C."/>
            <person name="Kashfia A."/>
            <person name="Keebler J."/>
            <person name="Kisamo H."/>
            <person name="Kovar C.L."/>
            <person name="Lago L.A."/>
            <person name="Lai C.-Y."/>
            <person name="Laidlaw J."/>
            <person name="Lara F."/>
            <person name="Le T.-K."/>
            <person name="Lee S.L."/>
            <person name="Legall F.H."/>
            <person name="Lemon S.J."/>
            <person name="Lewis L.R."/>
            <person name="Li B."/>
            <person name="Liu Y."/>
            <person name="Liu Y.-S."/>
            <person name="Lopez J."/>
            <person name="Lozado R.J."/>
            <person name="Lu J."/>
            <person name="Madu R.C."/>
            <person name="Maheshwari M."/>
            <person name="Maheshwari R."/>
            <person name="Malloy K."/>
            <person name="Martinez E."/>
            <person name="Mathew T."/>
            <person name="Mercado I.C."/>
            <person name="Mercado C."/>
            <person name="Meyer B."/>
            <person name="Montgomery K."/>
            <person name="Morgan M.B."/>
            <person name="Munidasa M."/>
            <person name="Nazareth L.V."/>
            <person name="Nelson J."/>
            <person name="Ng B.M."/>
            <person name="Nguyen N.B."/>
            <person name="Nguyen P.Q."/>
            <person name="Nguyen T."/>
            <person name="Obregon M."/>
            <person name="Okwuonu G.O."/>
            <person name="Onwere C.G."/>
            <person name="Orozco G."/>
            <person name="Parra A."/>
            <person name="Patel S."/>
            <person name="Patil S."/>
            <person name="Perez A."/>
            <person name="Perez Y."/>
            <person name="Pham C."/>
            <person name="Primus E.L."/>
            <person name="Pu L.-L."/>
            <person name="Puazo M."/>
            <person name="Qin X."/>
            <person name="Quiroz J.B."/>
            <person name="Reese J."/>
            <person name="Richards S."/>
            <person name="Rives C.M."/>
            <person name="Robberts R."/>
            <person name="Ruiz S.J."/>
            <person name="Ruiz M.J."/>
            <person name="Santibanez J."/>
            <person name="Schneider B.W."/>
            <person name="Sisson I."/>
            <person name="Smith M."/>
            <person name="Sodergren E."/>
            <person name="Song X.-Z."/>
            <person name="Song B.B."/>
            <person name="Summersgill H."/>
            <person name="Thelus R."/>
            <person name="Thornton R.D."/>
            <person name="Trejos Z.Y."/>
            <person name="Usmani K."/>
            <person name="Vattathil S."/>
            <person name="Villasana D."/>
            <person name="Walker D.L."/>
            <person name="Wang S."/>
            <person name="Wang K."/>
            <person name="White C.S."/>
            <person name="Williams A.C."/>
            <person name="Williamson J."/>
            <person name="Wilson K."/>
            <person name="Woghiren I.O."/>
            <person name="Woodworth J.R."/>
            <person name="Worley K.C."/>
            <person name="Wright R.A."/>
            <person name="Wu W."/>
            <person name="Young L."/>
            <person name="Zhang L."/>
            <person name="Zhang J."/>
            <person name="Zhu Y."/>
            <person name="Muzny D.M."/>
            <person name="Weinstock G."/>
            <person name="Gibbs R.A."/>
        </authorList>
    </citation>
    <scope>NUCLEOTIDE SEQUENCE [LARGE SCALE GENOMIC DNA]</scope>
    <source>
        <strain evidence="4">LSR1</strain>
    </source>
</reference>
<dbReference type="GeneID" id="100167943"/>
<name>A0A8R2A3M1_ACYPI</name>
<sequence>MDHWLKTGSFSKRKITESTDPQDVPSSVTNPAEKNPMKKLPQVSSANEDALEASFRISYRIAKSGKNHTISENLILPSIKDAVSCMFEKDYVNKINSIPLSNDTVSRRIKDISNDIEETLLKGINDIQLFSIQVDESTDVAQLAVLLVIARYLKEDESVEGLLLCHPLTELTTGADIFHAINSYFIEKRIMWSKCCGLSTDGGKSMSGCYSGLLARVKAVSPLVKWTHCCIHRQALATKPLPVDLKDVLDDSFKIVNFIKSRHTNSRIFSALCIDMGSLHKSLLLHTEVRWLSRSKVLTRLFELRHKALMFFEDHPFRLSLKFNDRDHWIAFPFSEKYFESAILSVREKEKLIELKTNSSLEVIFEKNSLIAFWAVVKEEYPELSNKAFNVLLPFTSTVLVERAFSSYTYIKNKYRNRLSVSSDLLVYLSSEEPDFKKLCASKQAQGSH</sequence>
<dbReference type="GO" id="GO:0046983">
    <property type="term" value="F:protein dimerization activity"/>
    <property type="evidence" value="ECO:0007669"/>
    <property type="project" value="InterPro"/>
</dbReference>
<dbReference type="Pfam" id="PF05699">
    <property type="entry name" value="Dimer_Tnp_hAT"/>
    <property type="match status" value="1"/>
</dbReference>
<feature type="domain" description="HAT C-terminal dimerisation" evidence="2">
    <location>
        <begin position="366"/>
        <end position="423"/>
    </location>
</feature>
<accession>A0A8R2A3M1</accession>
<dbReference type="AlphaFoldDB" id="A0A8R2A3M1"/>
<evidence type="ECO:0000256" key="1">
    <source>
        <dbReference type="SAM" id="MobiDB-lite"/>
    </source>
</evidence>
<dbReference type="OMA" id="IFNTHIT"/>
<evidence type="ECO:0000313" key="4">
    <source>
        <dbReference type="Proteomes" id="UP000007819"/>
    </source>
</evidence>
<dbReference type="Proteomes" id="UP000007819">
    <property type="component" value="Unassembled WGS sequence"/>
</dbReference>
<dbReference type="EnsemblMetazoa" id="XM_001946720.1">
    <property type="protein sequence ID" value="XP_001946755.1"/>
    <property type="gene ID" value="LOC100167943"/>
</dbReference>
<feature type="region of interest" description="Disordered" evidence="1">
    <location>
        <begin position="1"/>
        <end position="45"/>
    </location>
</feature>
<proteinExistence type="predicted"/>
<evidence type="ECO:0000259" key="2">
    <source>
        <dbReference type="Pfam" id="PF05699"/>
    </source>
</evidence>
<dbReference type="OrthoDB" id="6618563at2759"/>
<dbReference type="SUPFAM" id="SSF53098">
    <property type="entry name" value="Ribonuclease H-like"/>
    <property type="match status" value="1"/>
</dbReference>
<organism evidence="3 4">
    <name type="scientific">Acyrthosiphon pisum</name>
    <name type="common">Pea aphid</name>
    <dbReference type="NCBI Taxonomy" id="7029"/>
    <lineage>
        <taxon>Eukaryota</taxon>
        <taxon>Metazoa</taxon>
        <taxon>Ecdysozoa</taxon>
        <taxon>Arthropoda</taxon>
        <taxon>Hexapoda</taxon>
        <taxon>Insecta</taxon>
        <taxon>Pterygota</taxon>
        <taxon>Neoptera</taxon>
        <taxon>Paraneoptera</taxon>
        <taxon>Hemiptera</taxon>
        <taxon>Sternorrhyncha</taxon>
        <taxon>Aphidomorpha</taxon>
        <taxon>Aphidoidea</taxon>
        <taxon>Aphididae</taxon>
        <taxon>Macrosiphini</taxon>
        <taxon>Acyrthosiphon</taxon>
    </lineage>
</organism>
<dbReference type="RefSeq" id="XP_001946755.1">
    <property type="nucleotide sequence ID" value="XM_001946720.1"/>
</dbReference>
<feature type="compositionally biased region" description="Polar residues" evidence="1">
    <location>
        <begin position="18"/>
        <end position="32"/>
    </location>
</feature>
<dbReference type="KEGG" id="api:100167943"/>
<dbReference type="PANTHER" id="PTHR45913">
    <property type="entry name" value="EPM2A-INTERACTING PROTEIN 1"/>
    <property type="match status" value="1"/>
</dbReference>
<dbReference type="InterPro" id="IPR012337">
    <property type="entry name" value="RNaseH-like_sf"/>
</dbReference>
<protein>
    <recommendedName>
        <fullName evidence="2">HAT C-terminal dimerisation domain-containing protein</fullName>
    </recommendedName>
</protein>
<dbReference type="InterPro" id="IPR008906">
    <property type="entry name" value="HATC_C_dom"/>
</dbReference>
<reference evidence="3" key="2">
    <citation type="submission" date="2022-06" db="UniProtKB">
        <authorList>
            <consortium name="EnsemblMetazoa"/>
        </authorList>
    </citation>
    <scope>IDENTIFICATION</scope>
</reference>